<sequence length="183" mass="20857">MTLPNQYSEGNQGIQHKFIYAVSWLSTLSGWLAAVMIVAAVVITCQMIFVRSILNLSTIWQTEAVVYLMISATLMGLPYVQLLRGHVNVDLIPILLPAFLRKYLYFLTLVLSVSIVLVMVFYAFEHWHLAYERNWRSDTVWGIKLWIPYLALPVGFFLLLLQLVADFSAVLVGKDTPFGLEDK</sequence>
<dbReference type="KEGG" id="mpri:MP3633_3542"/>
<evidence type="ECO:0000256" key="5">
    <source>
        <dbReference type="ARBA" id="ARBA00022692"/>
    </source>
</evidence>
<evidence type="ECO:0000313" key="11">
    <source>
        <dbReference type="EMBL" id="QKK82269.1"/>
    </source>
</evidence>
<feature type="transmembrane region" description="Helical" evidence="9">
    <location>
        <begin position="31"/>
        <end position="53"/>
    </location>
</feature>
<feature type="domain" description="Tripartite ATP-independent periplasmic transporters DctQ component" evidence="10">
    <location>
        <begin position="41"/>
        <end position="167"/>
    </location>
</feature>
<feature type="transmembrane region" description="Helical" evidence="9">
    <location>
        <begin position="145"/>
        <end position="165"/>
    </location>
</feature>
<comment type="subcellular location">
    <subcellularLocation>
        <location evidence="1 9">Cell inner membrane</location>
        <topology evidence="1 9">Multi-pass membrane protein</topology>
    </subcellularLocation>
</comment>
<dbReference type="PANTHER" id="PTHR35011">
    <property type="entry name" value="2,3-DIKETO-L-GULONATE TRAP TRANSPORTER SMALL PERMEASE PROTEIN YIAM"/>
    <property type="match status" value="1"/>
</dbReference>
<evidence type="ECO:0000256" key="4">
    <source>
        <dbReference type="ARBA" id="ARBA00022519"/>
    </source>
</evidence>
<keyword evidence="6 9" id="KW-1133">Transmembrane helix</keyword>
<evidence type="ECO:0000256" key="6">
    <source>
        <dbReference type="ARBA" id="ARBA00022989"/>
    </source>
</evidence>
<dbReference type="InterPro" id="IPR055348">
    <property type="entry name" value="DctQ"/>
</dbReference>
<keyword evidence="3" id="KW-1003">Cell membrane</keyword>
<dbReference type="EMBL" id="CP054301">
    <property type="protein sequence ID" value="QKK82269.1"/>
    <property type="molecule type" value="Genomic_DNA"/>
</dbReference>
<evidence type="ECO:0000259" key="10">
    <source>
        <dbReference type="Pfam" id="PF04290"/>
    </source>
</evidence>
<dbReference type="GO" id="GO:0005886">
    <property type="term" value="C:plasma membrane"/>
    <property type="evidence" value="ECO:0007669"/>
    <property type="project" value="UniProtKB-SubCell"/>
</dbReference>
<dbReference type="PANTHER" id="PTHR35011:SF10">
    <property type="entry name" value="TRAP TRANSPORTER SMALL PERMEASE PROTEIN"/>
    <property type="match status" value="1"/>
</dbReference>
<reference evidence="11 12" key="1">
    <citation type="submission" date="2020-06" db="EMBL/GenBank/DDBJ databases">
        <authorList>
            <person name="Voronona O.L."/>
            <person name="Aksenova E.I."/>
            <person name="Kunda M.S."/>
            <person name="Semenov A.N."/>
            <person name="Ryzhova N."/>
        </authorList>
    </citation>
    <scope>NUCLEOTIDE SEQUENCE [LARGE SCALE GENOMIC DNA]</scope>
    <source>
        <strain evidence="11 12">MPKMM3633</strain>
    </source>
</reference>
<protein>
    <recommendedName>
        <fullName evidence="9">TRAP transporter small permease protein</fullName>
    </recommendedName>
</protein>
<keyword evidence="7 9" id="KW-0472">Membrane</keyword>
<comment type="function">
    <text evidence="9">Part of the tripartite ATP-independent periplasmic (TRAP) transport system.</text>
</comment>
<dbReference type="InterPro" id="IPR007387">
    <property type="entry name" value="TRAP_DctQ"/>
</dbReference>
<keyword evidence="5 9" id="KW-0812">Transmembrane</keyword>
<accession>A0A859D5M0</accession>
<proteinExistence type="inferred from homology"/>
<gene>
    <name evidence="11" type="ORF">MP3633_3542</name>
</gene>
<dbReference type="AlphaFoldDB" id="A0A859D5M0"/>
<feature type="transmembrane region" description="Helical" evidence="9">
    <location>
        <begin position="103"/>
        <end position="124"/>
    </location>
</feature>
<dbReference type="Pfam" id="PF04290">
    <property type="entry name" value="DctQ"/>
    <property type="match status" value="1"/>
</dbReference>
<comment type="subunit">
    <text evidence="9">The complex comprises the extracytoplasmic solute receptor protein and the two transmembrane proteins.</text>
</comment>
<dbReference type="GO" id="GO:0022857">
    <property type="term" value="F:transmembrane transporter activity"/>
    <property type="evidence" value="ECO:0007669"/>
    <property type="project" value="UniProtKB-UniRule"/>
</dbReference>
<dbReference type="GO" id="GO:0015740">
    <property type="term" value="P:C4-dicarboxylate transport"/>
    <property type="evidence" value="ECO:0007669"/>
    <property type="project" value="TreeGrafter"/>
</dbReference>
<keyword evidence="4 9" id="KW-0997">Cell inner membrane</keyword>
<evidence type="ECO:0000313" key="12">
    <source>
        <dbReference type="Proteomes" id="UP000509371"/>
    </source>
</evidence>
<evidence type="ECO:0000256" key="7">
    <source>
        <dbReference type="ARBA" id="ARBA00023136"/>
    </source>
</evidence>
<evidence type="ECO:0000256" key="3">
    <source>
        <dbReference type="ARBA" id="ARBA00022475"/>
    </source>
</evidence>
<evidence type="ECO:0000256" key="8">
    <source>
        <dbReference type="ARBA" id="ARBA00038436"/>
    </source>
</evidence>
<evidence type="ECO:0000256" key="9">
    <source>
        <dbReference type="RuleBase" id="RU369079"/>
    </source>
</evidence>
<dbReference type="RefSeq" id="WP_176336504.1">
    <property type="nucleotide sequence ID" value="NZ_BAAAEF010000017.1"/>
</dbReference>
<comment type="similarity">
    <text evidence="8 9">Belongs to the TRAP transporter small permease family.</text>
</comment>
<name>A0A859D5M0_9GAMM</name>
<keyword evidence="2 9" id="KW-0813">Transport</keyword>
<dbReference type="Proteomes" id="UP000509371">
    <property type="component" value="Chromosome"/>
</dbReference>
<feature type="transmembrane region" description="Helical" evidence="9">
    <location>
        <begin position="65"/>
        <end position="83"/>
    </location>
</feature>
<evidence type="ECO:0000256" key="1">
    <source>
        <dbReference type="ARBA" id="ARBA00004429"/>
    </source>
</evidence>
<organism evidence="11 12">
    <name type="scientific">Marinomonas primoryensis</name>
    <dbReference type="NCBI Taxonomy" id="178399"/>
    <lineage>
        <taxon>Bacteria</taxon>
        <taxon>Pseudomonadati</taxon>
        <taxon>Pseudomonadota</taxon>
        <taxon>Gammaproteobacteria</taxon>
        <taxon>Oceanospirillales</taxon>
        <taxon>Oceanospirillaceae</taxon>
        <taxon>Marinomonas</taxon>
    </lineage>
</organism>
<evidence type="ECO:0000256" key="2">
    <source>
        <dbReference type="ARBA" id="ARBA00022448"/>
    </source>
</evidence>